<dbReference type="Gene3D" id="1.20.120.1750">
    <property type="match status" value="1"/>
</dbReference>
<keyword evidence="7" id="KW-0479">Metal-binding</keyword>
<comment type="caution">
    <text evidence="15">The sequence shown here is derived from an EMBL/GenBank/DDBJ whole genome shotgun (WGS) entry which is preliminary data.</text>
</comment>
<evidence type="ECO:0000259" key="13">
    <source>
        <dbReference type="PROSITE" id="PS50089"/>
    </source>
</evidence>
<dbReference type="PROSITE" id="PS51873">
    <property type="entry name" value="TRIAD"/>
    <property type="match status" value="1"/>
</dbReference>
<keyword evidence="9 12" id="KW-0863">Zinc-finger</keyword>
<dbReference type="GO" id="GO:0004523">
    <property type="term" value="F:RNA-DNA hybrid ribonuclease activity"/>
    <property type="evidence" value="ECO:0007669"/>
    <property type="project" value="InterPro"/>
</dbReference>
<evidence type="ECO:0000256" key="8">
    <source>
        <dbReference type="ARBA" id="ARBA00022737"/>
    </source>
</evidence>
<evidence type="ECO:0000256" key="12">
    <source>
        <dbReference type="PROSITE-ProRule" id="PRU00175"/>
    </source>
</evidence>
<feature type="domain" description="RING-type" evidence="13">
    <location>
        <begin position="253"/>
        <end position="300"/>
    </location>
</feature>
<keyword evidence="16" id="KW-1185">Reference proteome</keyword>
<dbReference type="GO" id="GO:0008270">
    <property type="term" value="F:zinc ion binding"/>
    <property type="evidence" value="ECO:0007669"/>
    <property type="project" value="UniProtKB-KW"/>
</dbReference>
<dbReference type="Pfam" id="PF01485">
    <property type="entry name" value="IBR"/>
    <property type="match status" value="1"/>
</dbReference>
<dbReference type="Pfam" id="PF13456">
    <property type="entry name" value="RVT_3"/>
    <property type="match status" value="1"/>
</dbReference>
<dbReference type="CDD" id="cd22582">
    <property type="entry name" value="BRcat_RBR_unk"/>
    <property type="match status" value="1"/>
</dbReference>
<dbReference type="GO" id="GO:0003676">
    <property type="term" value="F:nucleic acid binding"/>
    <property type="evidence" value="ECO:0007669"/>
    <property type="project" value="InterPro"/>
</dbReference>
<proteinExistence type="inferred from homology"/>
<reference evidence="15" key="2">
    <citation type="submission" date="2020-08" db="EMBL/GenBank/DDBJ databases">
        <title>Plant Genome Project.</title>
        <authorList>
            <person name="Zhang R.-G."/>
        </authorList>
    </citation>
    <scope>NUCLEOTIDE SEQUENCE</scope>
    <source>
        <strain evidence="15">Huo1</strain>
        <tissue evidence="15">Leaf</tissue>
    </source>
</reference>
<sequence>MADDSEMAYNLQLEEAIAASLLDGAAAPPPATAAYDALIGWEQDAFDDEVEAERLRLDLLRQVHDRALACEIMSVPDEEWLQTGNNLHRPFGEGSSSSSSSNGQNFQFKVYVKGLVERGAGGIGVAICDGNDGLLFELSKGLSGKDQDTKLVDFKALIEGLDAAVMLDLKRITVVTDNPLLYQHITGENTQMIKTAVALSNQIQLLLRKFTKCQPSLVASNVNKSVKLARNAIAFQVNRSAGSSNGKNLTEQCTICLEDTYVDRMFLISSCRHSYCFLCLSKHVQFKLLQGRLPKCPHEKCETELKLESCKEFLTPELLEIMSQRVKEASIPADDKIYCPYPRCSNLLSKKELRGSTYDGLLKCRKCPKCSGNFCIDCQVPWHKDMQCSEFKRRNPNPCNEDKVLESLASRNLWRQCPKCSHMVSLASGCYHIYCRFCWFLSISSFPQLADDLTNSKPLITIGDVSVDVDMSSAILVELNGKTRRPPASVRSGTSAISYTSKIDSKVDDCIVVQSLYAHSF</sequence>
<comment type="function">
    <text evidence="3">Might act as an E3 ubiquitin-protein ligase, or as part of E3 complex, which accepts ubiquitin from specific E2 ubiquitin-conjugating enzymes and then transfers it to substrates.</text>
</comment>
<evidence type="ECO:0000256" key="5">
    <source>
        <dbReference type="ARBA" id="ARBA00012251"/>
    </source>
</evidence>
<comment type="cofactor">
    <cofactor evidence="2">
        <name>Zn(2+)</name>
        <dbReference type="ChEBI" id="CHEBI:29105"/>
    </cofactor>
</comment>
<feature type="domain" description="RING-type" evidence="14">
    <location>
        <begin position="249"/>
        <end position="469"/>
    </location>
</feature>
<evidence type="ECO:0000313" key="16">
    <source>
        <dbReference type="Proteomes" id="UP000298416"/>
    </source>
</evidence>
<comment type="similarity">
    <text evidence="4">Belongs to the RBR family. Ariadne subfamily.</text>
</comment>
<evidence type="ECO:0000256" key="9">
    <source>
        <dbReference type="ARBA" id="ARBA00022771"/>
    </source>
</evidence>
<name>A0A8X8XIG2_SALSN</name>
<protein>
    <recommendedName>
        <fullName evidence="5">RBR-type E3 ubiquitin transferase</fullName>
        <ecNumber evidence="5">2.3.2.31</ecNumber>
    </recommendedName>
</protein>
<dbReference type="PROSITE" id="PS00518">
    <property type="entry name" value="ZF_RING_1"/>
    <property type="match status" value="1"/>
</dbReference>
<dbReference type="EMBL" id="PNBA02000008">
    <property type="protein sequence ID" value="KAG6415095.1"/>
    <property type="molecule type" value="Genomic_DNA"/>
</dbReference>
<evidence type="ECO:0000256" key="7">
    <source>
        <dbReference type="ARBA" id="ARBA00022723"/>
    </source>
</evidence>
<dbReference type="InterPro" id="IPR031127">
    <property type="entry name" value="E3_UB_ligase_RBR"/>
</dbReference>
<keyword evidence="6" id="KW-0808">Transferase</keyword>
<evidence type="ECO:0000256" key="3">
    <source>
        <dbReference type="ARBA" id="ARBA00003976"/>
    </source>
</evidence>
<dbReference type="AlphaFoldDB" id="A0A8X8XIG2"/>
<keyword evidence="11" id="KW-0862">Zinc</keyword>
<dbReference type="InterPro" id="IPR036397">
    <property type="entry name" value="RNaseH_sf"/>
</dbReference>
<dbReference type="InterPro" id="IPR001841">
    <property type="entry name" value="Znf_RING"/>
</dbReference>
<evidence type="ECO:0000256" key="4">
    <source>
        <dbReference type="ARBA" id="ARBA00005884"/>
    </source>
</evidence>
<dbReference type="InterPro" id="IPR044066">
    <property type="entry name" value="TRIAD_supradom"/>
</dbReference>
<dbReference type="InterPro" id="IPR002156">
    <property type="entry name" value="RNaseH_domain"/>
</dbReference>
<evidence type="ECO:0000256" key="1">
    <source>
        <dbReference type="ARBA" id="ARBA00001798"/>
    </source>
</evidence>
<dbReference type="SUPFAM" id="SSF57850">
    <property type="entry name" value="RING/U-box"/>
    <property type="match status" value="2"/>
</dbReference>
<evidence type="ECO:0000313" key="15">
    <source>
        <dbReference type="EMBL" id="KAG6415095.1"/>
    </source>
</evidence>
<dbReference type="PROSITE" id="PS50089">
    <property type="entry name" value="ZF_RING_2"/>
    <property type="match status" value="1"/>
</dbReference>
<dbReference type="GO" id="GO:0061630">
    <property type="term" value="F:ubiquitin protein ligase activity"/>
    <property type="evidence" value="ECO:0007669"/>
    <property type="project" value="UniProtKB-EC"/>
</dbReference>
<dbReference type="SMART" id="SM00647">
    <property type="entry name" value="IBR"/>
    <property type="match status" value="1"/>
</dbReference>
<dbReference type="Gene3D" id="3.30.420.10">
    <property type="entry name" value="Ribonuclease H-like superfamily/Ribonuclease H"/>
    <property type="match status" value="1"/>
</dbReference>
<keyword evidence="10" id="KW-0833">Ubl conjugation pathway</keyword>
<dbReference type="PANTHER" id="PTHR11685">
    <property type="entry name" value="RBR FAMILY RING FINGER AND IBR DOMAIN-CONTAINING"/>
    <property type="match status" value="1"/>
</dbReference>
<evidence type="ECO:0000256" key="2">
    <source>
        <dbReference type="ARBA" id="ARBA00001947"/>
    </source>
</evidence>
<dbReference type="EC" id="2.3.2.31" evidence="5"/>
<evidence type="ECO:0000259" key="14">
    <source>
        <dbReference type="PROSITE" id="PS51873"/>
    </source>
</evidence>
<dbReference type="FunFam" id="3.30.420.10:FF:000076">
    <property type="entry name" value="RBR-type E3 ubiquitin transferase"/>
    <property type="match status" value="1"/>
</dbReference>
<evidence type="ECO:0000256" key="11">
    <source>
        <dbReference type="ARBA" id="ARBA00022833"/>
    </source>
</evidence>
<gene>
    <name evidence="15" type="ORF">SASPL_122497</name>
</gene>
<organism evidence="15">
    <name type="scientific">Salvia splendens</name>
    <name type="common">Scarlet sage</name>
    <dbReference type="NCBI Taxonomy" id="180675"/>
    <lineage>
        <taxon>Eukaryota</taxon>
        <taxon>Viridiplantae</taxon>
        <taxon>Streptophyta</taxon>
        <taxon>Embryophyta</taxon>
        <taxon>Tracheophyta</taxon>
        <taxon>Spermatophyta</taxon>
        <taxon>Magnoliopsida</taxon>
        <taxon>eudicotyledons</taxon>
        <taxon>Gunneridae</taxon>
        <taxon>Pentapetalae</taxon>
        <taxon>asterids</taxon>
        <taxon>lamiids</taxon>
        <taxon>Lamiales</taxon>
        <taxon>Lamiaceae</taxon>
        <taxon>Nepetoideae</taxon>
        <taxon>Mentheae</taxon>
        <taxon>Salviinae</taxon>
        <taxon>Salvia</taxon>
        <taxon>Salvia subgen. Calosphace</taxon>
        <taxon>core Calosphace</taxon>
    </lineage>
</organism>
<dbReference type="Proteomes" id="UP000298416">
    <property type="component" value="Unassembled WGS sequence"/>
</dbReference>
<dbReference type="InterPro" id="IPR013083">
    <property type="entry name" value="Znf_RING/FYVE/PHD"/>
</dbReference>
<dbReference type="InterPro" id="IPR002867">
    <property type="entry name" value="IBR_dom"/>
</dbReference>
<evidence type="ECO:0000256" key="10">
    <source>
        <dbReference type="ARBA" id="ARBA00022786"/>
    </source>
</evidence>
<dbReference type="Gene3D" id="3.30.40.10">
    <property type="entry name" value="Zinc/RING finger domain, C3HC4 (zinc finger)"/>
    <property type="match status" value="1"/>
</dbReference>
<evidence type="ECO:0000256" key="6">
    <source>
        <dbReference type="ARBA" id="ARBA00022679"/>
    </source>
</evidence>
<keyword evidence="8" id="KW-0677">Repeat</keyword>
<dbReference type="GO" id="GO:0016567">
    <property type="term" value="P:protein ubiquitination"/>
    <property type="evidence" value="ECO:0007669"/>
    <property type="project" value="InterPro"/>
</dbReference>
<accession>A0A8X8XIG2</accession>
<dbReference type="FunFam" id="3.30.40.10:FF:000230">
    <property type="entry name" value="RBR-type E3 ubiquitin transferase"/>
    <property type="match status" value="1"/>
</dbReference>
<comment type="catalytic activity">
    <reaction evidence="1">
        <text>[E2 ubiquitin-conjugating enzyme]-S-ubiquitinyl-L-cysteine + [acceptor protein]-L-lysine = [E2 ubiquitin-conjugating enzyme]-L-cysteine + [acceptor protein]-N(6)-ubiquitinyl-L-lysine.</text>
        <dbReference type="EC" id="2.3.2.31"/>
    </reaction>
</comment>
<dbReference type="InterPro" id="IPR017907">
    <property type="entry name" value="Znf_RING_CS"/>
</dbReference>
<reference evidence="15" key="1">
    <citation type="submission" date="2018-01" db="EMBL/GenBank/DDBJ databases">
        <authorList>
            <person name="Mao J.F."/>
        </authorList>
    </citation>
    <scope>NUCLEOTIDE SEQUENCE</scope>
    <source>
        <strain evidence="15">Huo1</strain>
        <tissue evidence="15">Leaf</tissue>
    </source>
</reference>